<dbReference type="Pfam" id="PF24925">
    <property type="entry name" value="DUF7746"/>
    <property type="match status" value="1"/>
</dbReference>
<dbReference type="Proteomes" id="UP000321947">
    <property type="component" value="Unassembled WGS sequence"/>
</dbReference>
<organism evidence="3 5">
    <name type="scientific">Cucumis melo var. makuwa</name>
    <name type="common">Oriental melon</name>
    <dbReference type="NCBI Taxonomy" id="1194695"/>
    <lineage>
        <taxon>Eukaryota</taxon>
        <taxon>Viridiplantae</taxon>
        <taxon>Streptophyta</taxon>
        <taxon>Embryophyta</taxon>
        <taxon>Tracheophyta</taxon>
        <taxon>Spermatophyta</taxon>
        <taxon>Magnoliopsida</taxon>
        <taxon>eudicotyledons</taxon>
        <taxon>Gunneridae</taxon>
        <taxon>Pentapetalae</taxon>
        <taxon>rosids</taxon>
        <taxon>fabids</taxon>
        <taxon>Cucurbitales</taxon>
        <taxon>Cucurbitaceae</taxon>
        <taxon>Benincaseae</taxon>
        <taxon>Cucumis</taxon>
    </lineage>
</organism>
<evidence type="ECO:0000259" key="1">
    <source>
        <dbReference type="Pfam" id="PF24925"/>
    </source>
</evidence>
<evidence type="ECO:0000313" key="2">
    <source>
        <dbReference type="EMBL" id="KAA0049723.1"/>
    </source>
</evidence>
<evidence type="ECO:0000313" key="5">
    <source>
        <dbReference type="Proteomes" id="UP000321947"/>
    </source>
</evidence>
<dbReference type="InterPro" id="IPR056648">
    <property type="entry name" value="DUF7746"/>
</dbReference>
<dbReference type="Proteomes" id="UP000321393">
    <property type="component" value="Unassembled WGS sequence"/>
</dbReference>
<evidence type="ECO:0000313" key="3">
    <source>
        <dbReference type="EMBL" id="TYK12152.1"/>
    </source>
</evidence>
<dbReference type="AlphaFoldDB" id="A0A5D3CLG3"/>
<dbReference type="PANTHER" id="PTHR33054:SF9">
    <property type="entry name" value="CCHC-TYPE DOMAIN-CONTAINING PROTEIN"/>
    <property type="match status" value="1"/>
</dbReference>
<sequence>MLMEVNLERSSMTVPKLLDWSQLTRNPVWTIEHVTTPRTRKSSTAQITEYDDGHVEVQFQEEPHHPPIREIYNGRSSVSEYQPTTRERPIPRSNSMRMSVDFEQFIPDVQKKTLAPLELPGLPRVDPNQPIVQPNSLDIKLKGSSTDELLKELTRKLSETPISKEHARTSSKKEISNFGMGSLNTISYDSPKNFPIKVYNTNMKNHYKRPSPPDLGWDDLRLDFRSFDGNNIETWNIDGCSEGQMMIIFQEMFVAATSYLRRMSQREIVDALTAGFTGNLRNWWHNRLTDANREALKNVVLEKYRTRT</sequence>
<dbReference type="OrthoDB" id="1735266at2759"/>
<gene>
    <name evidence="3" type="ORF">E5676_scaffold106G00900</name>
    <name evidence="2" type="ORF">E6C27_scaffold76G00700</name>
</gene>
<protein>
    <submittedName>
        <fullName evidence="3">Polyprotein</fullName>
    </submittedName>
</protein>
<dbReference type="PANTHER" id="PTHR33054">
    <property type="entry name" value="CCHC-TYPE DOMAIN-CONTAINING PROTEIN"/>
    <property type="match status" value="1"/>
</dbReference>
<dbReference type="EMBL" id="SSTE01012063">
    <property type="protein sequence ID" value="KAA0049723.1"/>
    <property type="molecule type" value="Genomic_DNA"/>
</dbReference>
<proteinExistence type="predicted"/>
<dbReference type="EMBL" id="SSTD01010321">
    <property type="protein sequence ID" value="TYK12152.1"/>
    <property type="molecule type" value="Genomic_DNA"/>
</dbReference>
<reference evidence="4 5" key="1">
    <citation type="submission" date="2019-08" db="EMBL/GenBank/DDBJ databases">
        <title>Draft genome sequences of two oriental melons (Cucumis melo L. var makuwa).</title>
        <authorList>
            <person name="Kwon S.-Y."/>
        </authorList>
    </citation>
    <scope>NUCLEOTIDE SEQUENCE [LARGE SCALE GENOMIC DNA]</scope>
    <source>
        <strain evidence="5">cv. Chang Bougi</strain>
        <strain evidence="4">cv. SW 3</strain>
        <tissue evidence="3">Leaf</tissue>
    </source>
</reference>
<name>A0A5D3CLG3_CUCMM</name>
<accession>A0A5D3CLG3</accession>
<comment type="caution">
    <text evidence="3">The sequence shown here is derived from an EMBL/GenBank/DDBJ whole genome shotgun (WGS) entry which is preliminary data.</text>
</comment>
<evidence type="ECO:0000313" key="4">
    <source>
        <dbReference type="Proteomes" id="UP000321393"/>
    </source>
</evidence>
<feature type="domain" description="DUF7746" evidence="1">
    <location>
        <begin position="227"/>
        <end position="296"/>
    </location>
</feature>